<dbReference type="EMBL" id="MRZV01000170">
    <property type="protein sequence ID" value="PIK56591.1"/>
    <property type="molecule type" value="Genomic_DNA"/>
</dbReference>
<dbReference type="PANTHER" id="PTHR23063:SF2">
    <property type="entry name" value="GLYCEROL-3-PHOSPHATE ACYLTRANSFERASE 4, ISOFORM D-RELATED"/>
    <property type="match status" value="1"/>
</dbReference>
<feature type="domain" description="Phospholipid/glycerol acyltransferase" evidence="15">
    <location>
        <begin position="198"/>
        <end position="309"/>
    </location>
</feature>
<keyword evidence="17" id="KW-1185">Reference proteome</keyword>
<protein>
    <submittedName>
        <fullName evidence="16">Putative glycerol-3-phosphate acyltransferase 4</fullName>
    </submittedName>
</protein>
<evidence type="ECO:0000256" key="14">
    <source>
        <dbReference type="SAM" id="Phobius"/>
    </source>
</evidence>
<comment type="pathway">
    <text evidence="2">Lipid metabolism.</text>
</comment>
<dbReference type="InterPro" id="IPR045252">
    <property type="entry name" value="LPCAT1-like"/>
</dbReference>
<dbReference type="Proteomes" id="UP000230750">
    <property type="component" value="Unassembled WGS sequence"/>
</dbReference>
<dbReference type="GO" id="GO:0008654">
    <property type="term" value="P:phospholipid biosynthetic process"/>
    <property type="evidence" value="ECO:0007669"/>
    <property type="project" value="UniProtKB-KW"/>
</dbReference>
<dbReference type="SMART" id="SM00563">
    <property type="entry name" value="PlsC"/>
    <property type="match status" value="1"/>
</dbReference>
<dbReference type="GO" id="GO:0004366">
    <property type="term" value="F:glycerol-3-phosphate O-acyltransferase activity"/>
    <property type="evidence" value="ECO:0007669"/>
    <property type="project" value="TreeGrafter"/>
</dbReference>
<evidence type="ECO:0000313" key="16">
    <source>
        <dbReference type="EMBL" id="PIK56591.1"/>
    </source>
</evidence>
<dbReference type="AlphaFoldDB" id="A0A2G8L8L7"/>
<keyword evidence="6 14" id="KW-0812">Transmembrane</keyword>
<evidence type="ECO:0000256" key="13">
    <source>
        <dbReference type="ARBA" id="ARBA00025707"/>
    </source>
</evidence>
<dbReference type="GO" id="GO:0016020">
    <property type="term" value="C:membrane"/>
    <property type="evidence" value="ECO:0007669"/>
    <property type="project" value="UniProtKB-SubCell"/>
</dbReference>
<keyword evidence="10" id="KW-0594">Phospholipid biosynthesis</keyword>
<keyword evidence="11" id="KW-1208">Phospholipid metabolism</keyword>
<organism evidence="16 17">
    <name type="scientific">Stichopus japonicus</name>
    <name type="common">Sea cucumber</name>
    <dbReference type="NCBI Taxonomy" id="307972"/>
    <lineage>
        <taxon>Eukaryota</taxon>
        <taxon>Metazoa</taxon>
        <taxon>Echinodermata</taxon>
        <taxon>Eleutherozoa</taxon>
        <taxon>Echinozoa</taxon>
        <taxon>Holothuroidea</taxon>
        <taxon>Aspidochirotacea</taxon>
        <taxon>Aspidochirotida</taxon>
        <taxon>Stichopodidae</taxon>
        <taxon>Apostichopus</taxon>
    </lineage>
</organism>
<evidence type="ECO:0000256" key="11">
    <source>
        <dbReference type="ARBA" id="ARBA00023264"/>
    </source>
</evidence>
<keyword evidence="4" id="KW-0444">Lipid biosynthesis</keyword>
<reference evidence="16 17" key="1">
    <citation type="journal article" date="2017" name="PLoS Biol.">
        <title>The sea cucumber genome provides insights into morphological evolution and visceral regeneration.</title>
        <authorList>
            <person name="Zhang X."/>
            <person name="Sun L."/>
            <person name="Yuan J."/>
            <person name="Sun Y."/>
            <person name="Gao Y."/>
            <person name="Zhang L."/>
            <person name="Li S."/>
            <person name="Dai H."/>
            <person name="Hamel J.F."/>
            <person name="Liu C."/>
            <person name="Yu Y."/>
            <person name="Liu S."/>
            <person name="Lin W."/>
            <person name="Guo K."/>
            <person name="Jin S."/>
            <person name="Xu P."/>
            <person name="Storey K.B."/>
            <person name="Huan P."/>
            <person name="Zhang T."/>
            <person name="Zhou Y."/>
            <person name="Zhang J."/>
            <person name="Lin C."/>
            <person name="Li X."/>
            <person name="Xing L."/>
            <person name="Huo D."/>
            <person name="Sun M."/>
            <person name="Wang L."/>
            <person name="Mercier A."/>
            <person name="Li F."/>
            <person name="Yang H."/>
            <person name="Xiang J."/>
        </authorList>
    </citation>
    <scope>NUCLEOTIDE SEQUENCE [LARGE SCALE GENOMIC DNA]</scope>
    <source>
        <strain evidence="16">Shaxun</strain>
        <tissue evidence="16">Muscle</tissue>
    </source>
</reference>
<evidence type="ECO:0000256" key="1">
    <source>
        <dbReference type="ARBA" id="ARBA00004370"/>
    </source>
</evidence>
<evidence type="ECO:0000256" key="6">
    <source>
        <dbReference type="ARBA" id="ARBA00022692"/>
    </source>
</evidence>
<comment type="similarity">
    <text evidence="3">Belongs to the 1-acyl-sn-glycerol-3-phosphate acyltransferase family.</text>
</comment>
<keyword evidence="5 16" id="KW-0808">Transferase</keyword>
<evidence type="ECO:0000256" key="8">
    <source>
        <dbReference type="ARBA" id="ARBA00023098"/>
    </source>
</evidence>
<sequence>FGRQRVEIACKDHGLQSNLQPQQGESLPISQVSLIQKDSPRHFADVFKTKGNGEVEGDKSNSPQEFDLSHVCYLCKKGVEAIIDDDVTKCFSAEELGSWNLLTRTSMRYQYLSIRLTVLWSLGFLFRYFVLLPVRTFTLVVAIGYMIMSASFLGYLPESKFKAGLSRYCLLTVYTLASRAFSASLTFHNLENRAKGGGICVANHTTPVDVIFLSSDNCYAYIGQKHTGFVGFIERLMSRSGSDHIWFDRSEMRDRQKVTNRLKAHVEDATKFPMLIFPEGTCINNTSVMMFKKAALKSGCDLPVAMKYDPRFCDPFWNSSQDSFVRYLIKIMTSWSVVCDIWYLPPEHQKEGKIVTPLCLTGSWRDGGGPNHEVKRWRRCSDIRQQSKGRDCKPRRPCGLTMGWTVEEDDRKKFVSRKGTGRIQQTTERRLANSSEGDVVVDGQNSCISLKTTTSKYEVIGADCLVSLVTEDHSNVIL</sequence>
<keyword evidence="9 14" id="KW-0472">Membrane</keyword>
<evidence type="ECO:0000256" key="3">
    <source>
        <dbReference type="ARBA" id="ARBA00008655"/>
    </source>
</evidence>
<dbReference type="GO" id="GO:0005783">
    <property type="term" value="C:endoplasmic reticulum"/>
    <property type="evidence" value="ECO:0007669"/>
    <property type="project" value="TreeGrafter"/>
</dbReference>
<comment type="caution">
    <text evidence="16">The sequence shown here is derived from an EMBL/GenBank/DDBJ whole genome shotgun (WGS) entry which is preliminary data.</text>
</comment>
<accession>A0A2G8L8L7</accession>
<evidence type="ECO:0000256" key="10">
    <source>
        <dbReference type="ARBA" id="ARBA00023209"/>
    </source>
</evidence>
<dbReference type="OrthoDB" id="10051137at2759"/>
<dbReference type="STRING" id="307972.A0A2G8L8L7"/>
<feature type="transmembrane region" description="Helical" evidence="14">
    <location>
        <begin position="168"/>
        <end position="187"/>
    </location>
</feature>
<evidence type="ECO:0000259" key="15">
    <source>
        <dbReference type="SMART" id="SM00563"/>
    </source>
</evidence>
<dbReference type="SUPFAM" id="SSF69593">
    <property type="entry name" value="Glycerol-3-phosphate (1)-acyltransferase"/>
    <property type="match status" value="1"/>
</dbReference>
<keyword evidence="7 14" id="KW-1133">Transmembrane helix</keyword>
<evidence type="ECO:0000256" key="7">
    <source>
        <dbReference type="ARBA" id="ARBA00022989"/>
    </source>
</evidence>
<dbReference type="GO" id="GO:0019432">
    <property type="term" value="P:triglyceride biosynthetic process"/>
    <property type="evidence" value="ECO:0007669"/>
    <property type="project" value="TreeGrafter"/>
</dbReference>
<comment type="pathway">
    <text evidence="13">Phospholipid metabolism.</text>
</comment>
<evidence type="ECO:0000256" key="4">
    <source>
        <dbReference type="ARBA" id="ARBA00022516"/>
    </source>
</evidence>
<evidence type="ECO:0000256" key="9">
    <source>
        <dbReference type="ARBA" id="ARBA00023136"/>
    </source>
</evidence>
<feature type="transmembrane region" description="Helical" evidence="14">
    <location>
        <begin position="136"/>
        <end position="156"/>
    </location>
</feature>
<evidence type="ECO:0000256" key="2">
    <source>
        <dbReference type="ARBA" id="ARBA00005189"/>
    </source>
</evidence>
<dbReference type="Pfam" id="PF01553">
    <property type="entry name" value="Acyltransferase"/>
    <property type="match status" value="1"/>
</dbReference>
<keyword evidence="12 16" id="KW-0012">Acyltransferase</keyword>
<keyword evidence="8" id="KW-0443">Lipid metabolism</keyword>
<evidence type="ECO:0000313" key="17">
    <source>
        <dbReference type="Proteomes" id="UP000230750"/>
    </source>
</evidence>
<evidence type="ECO:0000256" key="5">
    <source>
        <dbReference type="ARBA" id="ARBA00022679"/>
    </source>
</evidence>
<proteinExistence type="inferred from homology"/>
<feature type="transmembrane region" description="Helical" evidence="14">
    <location>
        <begin position="112"/>
        <end position="130"/>
    </location>
</feature>
<comment type="subcellular location">
    <subcellularLocation>
        <location evidence="1">Membrane</location>
    </subcellularLocation>
</comment>
<dbReference type="PANTHER" id="PTHR23063">
    <property type="entry name" value="PHOSPHOLIPID ACYLTRANSFERASE"/>
    <property type="match status" value="1"/>
</dbReference>
<dbReference type="InterPro" id="IPR002123">
    <property type="entry name" value="Plipid/glycerol_acylTrfase"/>
</dbReference>
<evidence type="ECO:0000256" key="12">
    <source>
        <dbReference type="ARBA" id="ARBA00023315"/>
    </source>
</evidence>
<dbReference type="CDD" id="cd07991">
    <property type="entry name" value="LPLAT_LPCAT1-like"/>
    <property type="match status" value="1"/>
</dbReference>
<feature type="non-terminal residue" evidence="16">
    <location>
        <position position="1"/>
    </location>
</feature>
<name>A0A2G8L8L7_STIJA</name>
<gene>
    <name evidence="16" type="ORF">BSL78_06512</name>
</gene>